<dbReference type="RefSeq" id="WP_155035224.1">
    <property type="nucleotide sequence ID" value="NZ_JBHTIG010000050.1"/>
</dbReference>
<gene>
    <name evidence="2" type="ORF">GJV77_04830</name>
</gene>
<evidence type="ECO:0000256" key="1">
    <source>
        <dbReference type="SAM" id="SignalP"/>
    </source>
</evidence>
<proteinExistence type="predicted"/>
<dbReference type="OrthoDB" id="1449594at2"/>
<comment type="caution">
    <text evidence="2">The sequence shown here is derived from an EMBL/GenBank/DDBJ whole genome shotgun (WGS) entry which is preliminary data.</text>
</comment>
<keyword evidence="1" id="KW-0732">Signal</keyword>
<reference evidence="2 3" key="1">
    <citation type="journal article" date="2006" name="Int. J. Syst. Evol. Microbiol.">
        <title>Myroides pelagicus sp. nov., isolated from seawater in Thailand.</title>
        <authorList>
            <person name="Yoon J."/>
            <person name="Maneerat S."/>
            <person name="Kawai F."/>
            <person name="Yokota A."/>
        </authorList>
    </citation>
    <scope>NUCLEOTIDE SEQUENCE [LARGE SCALE GENOMIC DNA]</scope>
    <source>
        <strain evidence="2 3">SM1T</strain>
    </source>
</reference>
<sequence>MKTLFTFLLLLQSISSLGQVTIDLSKPYRDIPIYEKSLIRIDTMANPPYVWLLKDKLVKELLTNYYAYYAPNIGTVEATDIITKDKDYYLKSKTKNHTIISILHPVWLLRSEATFLMLGNNNCILAIYTTMLCYPANDGLNCIDKQSKYVKLVRGITPPHSLLEQH</sequence>
<keyword evidence="3" id="KW-1185">Reference proteome</keyword>
<dbReference type="AlphaFoldDB" id="A0A7K1GKA4"/>
<feature type="signal peptide" evidence="1">
    <location>
        <begin position="1"/>
        <end position="18"/>
    </location>
</feature>
<dbReference type="Proteomes" id="UP000488936">
    <property type="component" value="Unassembled WGS sequence"/>
</dbReference>
<protein>
    <submittedName>
        <fullName evidence="2">Uncharacterized protein</fullName>
    </submittedName>
</protein>
<feature type="chain" id="PRO_5029498733" evidence="1">
    <location>
        <begin position="19"/>
        <end position="166"/>
    </location>
</feature>
<evidence type="ECO:0000313" key="3">
    <source>
        <dbReference type="Proteomes" id="UP000488936"/>
    </source>
</evidence>
<organism evidence="2 3">
    <name type="scientific">Myroides pelagicus</name>
    <dbReference type="NCBI Taxonomy" id="270914"/>
    <lineage>
        <taxon>Bacteria</taxon>
        <taxon>Pseudomonadati</taxon>
        <taxon>Bacteroidota</taxon>
        <taxon>Flavobacteriia</taxon>
        <taxon>Flavobacteriales</taxon>
        <taxon>Flavobacteriaceae</taxon>
        <taxon>Myroides</taxon>
    </lineage>
</organism>
<dbReference type="EMBL" id="WMJY01000007">
    <property type="protein sequence ID" value="MTH29246.1"/>
    <property type="molecule type" value="Genomic_DNA"/>
</dbReference>
<name>A0A7K1GKA4_9FLAO</name>
<evidence type="ECO:0000313" key="2">
    <source>
        <dbReference type="EMBL" id="MTH29246.1"/>
    </source>
</evidence>
<accession>A0A7K1GKA4</accession>